<sequence>MKGEGKKFVPNGPVDQEIKQAVNKERKRGFLLKGGYEKVWLELGSVLMVAVYQKQLRLSSTARGSTIAGLVPLLICGSFAKILQTYQSKFMGAQDE</sequence>
<keyword evidence="2" id="KW-1185">Reference proteome</keyword>
<dbReference type="Proteomes" id="UP001367508">
    <property type="component" value="Unassembled WGS sequence"/>
</dbReference>
<dbReference type="AlphaFoldDB" id="A0AAN9RAX8"/>
<proteinExistence type="predicted"/>
<comment type="caution">
    <text evidence="1">The sequence shown here is derived from an EMBL/GenBank/DDBJ whole genome shotgun (WGS) entry which is preliminary data.</text>
</comment>
<name>A0AAN9RAX8_CANGL</name>
<protein>
    <submittedName>
        <fullName evidence="1">Uncharacterized protein</fullName>
    </submittedName>
</protein>
<dbReference type="EMBL" id="JAYMYQ010000001">
    <property type="protein sequence ID" value="KAK7360093.1"/>
    <property type="molecule type" value="Genomic_DNA"/>
</dbReference>
<evidence type="ECO:0000313" key="2">
    <source>
        <dbReference type="Proteomes" id="UP001367508"/>
    </source>
</evidence>
<gene>
    <name evidence="1" type="ORF">VNO77_02069</name>
</gene>
<evidence type="ECO:0000313" key="1">
    <source>
        <dbReference type="EMBL" id="KAK7360093.1"/>
    </source>
</evidence>
<reference evidence="1 2" key="1">
    <citation type="submission" date="2024-01" db="EMBL/GenBank/DDBJ databases">
        <title>The genomes of 5 underutilized Papilionoideae crops provide insights into root nodulation and disease resistanc.</title>
        <authorList>
            <person name="Jiang F."/>
        </authorList>
    </citation>
    <scope>NUCLEOTIDE SEQUENCE [LARGE SCALE GENOMIC DNA]</scope>
    <source>
        <strain evidence="1">LVBAO_FW01</strain>
        <tissue evidence="1">Leaves</tissue>
    </source>
</reference>
<accession>A0AAN9RAX8</accession>
<organism evidence="1 2">
    <name type="scientific">Canavalia gladiata</name>
    <name type="common">Sword bean</name>
    <name type="synonym">Dolichos gladiatus</name>
    <dbReference type="NCBI Taxonomy" id="3824"/>
    <lineage>
        <taxon>Eukaryota</taxon>
        <taxon>Viridiplantae</taxon>
        <taxon>Streptophyta</taxon>
        <taxon>Embryophyta</taxon>
        <taxon>Tracheophyta</taxon>
        <taxon>Spermatophyta</taxon>
        <taxon>Magnoliopsida</taxon>
        <taxon>eudicotyledons</taxon>
        <taxon>Gunneridae</taxon>
        <taxon>Pentapetalae</taxon>
        <taxon>rosids</taxon>
        <taxon>fabids</taxon>
        <taxon>Fabales</taxon>
        <taxon>Fabaceae</taxon>
        <taxon>Papilionoideae</taxon>
        <taxon>50 kb inversion clade</taxon>
        <taxon>NPAAA clade</taxon>
        <taxon>indigoferoid/millettioid clade</taxon>
        <taxon>Phaseoleae</taxon>
        <taxon>Canavalia</taxon>
    </lineage>
</organism>